<name>A0A6J5A9V0_9BURK</name>
<dbReference type="EMBL" id="CADIKB010000003">
    <property type="protein sequence ID" value="CAB3653908.1"/>
    <property type="molecule type" value="Genomic_DNA"/>
</dbReference>
<dbReference type="AlphaFoldDB" id="A0A6J5A9V0"/>
<gene>
    <name evidence="1" type="ORF">LMG22037_01121</name>
</gene>
<proteinExistence type="predicted"/>
<evidence type="ECO:0000313" key="1">
    <source>
        <dbReference type="EMBL" id="CAB3653908.1"/>
    </source>
</evidence>
<protein>
    <submittedName>
        <fullName evidence="1">Uncharacterized protein</fullName>
    </submittedName>
</protein>
<dbReference type="RefSeq" id="WP_035478164.1">
    <property type="nucleotide sequence ID" value="NZ_CADFGL010000004.1"/>
</dbReference>
<dbReference type="Proteomes" id="UP000494249">
    <property type="component" value="Unassembled WGS sequence"/>
</dbReference>
<accession>A0A6J5A9V0</accession>
<evidence type="ECO:0000313" key="2">
    <source>
        <dbReference type="Proteomes" id="UP000494249"/>
    </source>
</evidence>
<sequence length="93" mass="9786">MPKAKSGGAAAASARLAYLPELARGSSHIGSTLTPESEKRAIAETLAEFCQMYGDAQVSLFQQLLAEELRHRGKRDAAAAVAHFKFAGGSGRP</sequence>
<reference evidence="1 2" key="1">
    <citation type="submission" date="2020-04" db="EMBL/GenBank/DDBJ databases">
        <authorList>
            <person name="De Canck E."/>
        </authorList>
    </citation>
    <scope>NUCLEOTIDE SEQUENCE [LARGE SCALE GENOMIC DNA]</scope>
    <source>
        <strain evidence="1 2">LMG 22037</strain>
    </source>
</reference>
<organism evidence="1 2">
    <name type="scientific">Paraburkholderia phenoliruptrix</name>
    <dbReference type="NCBI Taxonomy" id="252970"/>
    <lineage>
        <taxon>Bacteria</taxon>
        <taxon>Pseudomonadati</taxon>
        <taxon>Pseudomonadota</taxon>
        <taxon>Betaproteobacteria</taxon>
        <taxon>Burkholderiales</taxon>
        <taxon>Burkholderiaceae</taxon>
        <taxon>Paraburkholderia</taxon>
    </lineage>
</organism>